<sequence>MESITSSPTMNLDTDPAVISIDITMEEDIADSTIERTITDAEREAKPPEAVRVLNMGGNLNEKIKRMQEQGRSILTLCRHSRVRIAPEKAEEMGKRNDTAHPLLNGRPASPQCLD</sequence>
<reference evidence="1" key="1">
    <citation type="submission" date="2022-12" db="EMBL/GenBank/DDBJ databases">
        <title>Genome Sequence of Lasiodiplodia mahajangana.</title>
        <authorList>
            <person name="Buettner E."/>
        </authorList>
    </citation>
    <scope>NUCLEOTIDE SEQUENCE</scope>
    <source>
        <strain evidence="1">VT137</strain>
    </source>
</reference>
<keyword evidence="2" id="KW-1185">Reference proteome</keyword>
<dbReference type="EMBL" id="JAPUUL010001965">
    <property type="protein sequence ID" value="KAJ8126213.1"/>
    <property type="molecule type" value="Genomic_DNA"/>
</dbReference>
<accession>A0ACC2JFB8</accession>
<organism evidence="1 2">
    <name type="scientific">Lasiodiplodia mahajangana</name>
    <dbReference type="NCBI Taxonomy" id="1108764"/>
    <lineage>
        <taxon>Eukaryota</taxon>
        <taxon>Fungi</taxon>
        <taxon>Dikarya</taxon>
        <taxon>Ascomycota</taxon>
        <taxon>Pezizomycotina</taxon>
        <taxon>Dothideomycetes</taxon>
        <taxon>Dothideomycetes incertae sedis</taxon>
        <taxon>Botryosphaeriales</taxon>
        <taxon>Botryosphaeriaceae</taxon>
        <taxon>Lasiodiplodia</taxon>
    </lineage>
</organism>
<evidence type="ECO:0000313" key="1">
    <source>
        <dbReference type="EMBL" id="KAJ8126213.1"/>
    </source>
</evidence>
<evidence type="ECO:0000313" key="2">
    <source>
        <dbReference type="Proteomes" id="UP001153332"/>
    </source>
</evidence>
<dbReference type="Proteomes" id="UP001153332">
    <property type="component" value="Unassembled WGS sequence"/>
</dbReference>
<gene>
    <name evidence="1" type="ORF">O1611_g7423</name>
</gene>
<name>A0ACC2JFB8_9PEZI</name>
<comment type="caution">
    <text evidence="1">The sequence shown here is derived from an EMBL/GenBank/DDBJ whole genome shotgun (WGS) entry which is preliminary data.</text>
</comment>
<protein>
    <submittedName>
        <fullName evidence="1">Uncharacterized protein</fullName>
    </submittedName>
</protein>
<proteinExistence type="predicted"/>